<organism evidence="1 2">
    <name type="scientific">Leptospira santarosai serovar Shermani str. LT 821</name>
    <dbReference type="NCBI Taxonomy" id="758847"/>
    <lineage>
        <taxon>Bacteria</taxon>
        <taxon>Pseudomonadati</taxon>
        <taxon>Spirochaetota</taxon>
        <taxon>Spirochaetia</taxon>
        <taxon>Leptospirales</taxon>
        <taxon>Leptospiraceae</taxon>
        <taxon>Leptospira</taxon>
    </lineage>
</organism>
<name>K8XUM0_9LEPT</name>
<evidence type="ECO:0008006" key="3">
    <source>
        <dbReference type="Google" id="ProtNLM"/>
    </source>
</evidence>
<dbReference type="Proteomes" id="UP000035800">
    <property type="component" value="Chromosome I"/>
</dbReference>
<dbReference type="KEGG" id="lst:LSS_18254"/>
<dbReference type="RefSeq" id="WP_016551674.1">
    <property type="nucleotide sequence ID" value="NZ_CP006694.1"/>
</dbReference>
<dbReference type="GO" id="GO:0003676">
    <property type="term" value="F:nucleic acid binding"/>
    <property type="evidence" value="ECO:0007669"/>
    <property type="project" value="InterPro"/>
</dbReference>
<dbReference type="AlphaFoldDB" id="K8XUM0"/>
<dbReference type="InterPro" id="IPR011856">
    <property type="entry name" value="tRNA_endonuc-like_dom_sf"/>
</dbReference>
<reference evidence="1 2" key="1">
    <citation type="journal article" date="2012" name="Gene">
        <title>Sequence of Leptospira santarosai serovar Shermani genome and prediction of virulence-associated genes.</title>
        <authorList>
            <person name="Chou L.F."/>
            <person name="Chen Y.T."/>
            <person name="Lu C.W."/>
            <person name="Ko Y.C."/>
            <person name="Tang C.Y."/>
            <person name="Pan M.J."/>
            <person name="Tian Y.C."/>
            <person name="Chiu C.H."/>
            <person name="Hung C.C."/>
            <person name="Yang C.W."/>
        </authorList>
    </citation>
    <scope>NUCLEOTIDE SEQUENCE [LARGE SCALE GENOMIC DNA]</scope>
    <source>
        <strain evidence="1">LT 821</strain>
    </source>
</reference>
<dbReference type="Gene3D" id="3.40.1350.10">
    <property type="match status" value="1"/>
</dbReference>
<proteinExistence type="predicted"/>
<protein>
    <recommendedName>
        <fullName evidence="3">EVE domain-containing protein</fullName>
    </recommendedName>
</protein>
<dbReference type="EMBL" id="CP006694">
    <property type="protein sequence ID" value="EKT85308.2"/>
    <property type="molecule type" value="Genomic_DNA"/>
</dbReference>
<reference evidence="1 2" key="2">
    <citation type="journal article" date="2014" name="Emerg. Microbes Infect.">
        <title>Potential impact on kidney infection: a whole-genome analysis of Leptospira santarosai serovar Shermani.</title>
        <authorList>
            <person name="Chou L.F."/>
            <person name="Chen T.W."/>
            <person name="Ko Y.C."/>
            <person name="Pan M.J."/>
            <person name="Tian Y.C."/>
            <person name="Chiu C.H."/>
            <person name="Tang P."/>
            <person name="Hung C.C."/>
            <person name="Yang C.W."/>
        </authorList>
    </citation>
    <scope>NUCLEOTIDE SEQUENCE</scope>
    <source>
        <strain evidence="1 2">LT 821</strain>
    </source>
</reference>
<gene>
    <name evidence="1" type="ORF">LSS_18254</name>
</gene>
<sequence>MIFKINDQDKTIIEAPKPINLNSNGWNEKDLENLISHNIATLIPENQLLVIFQEFTVREGGDIYALDRHGNLHIFELERWISSSGNVLQVLKYGQMHEQFSYEQLNERFKKYSHFNKQKKELQECHYLYFKDYLEKPLDKLRFNEDQYFIIITNGIDLRILNAIKYWQSKGLNITSITYKVYKLENSLYIDFNLYNPENEVLFLEDTEDTGYYVVNTNKTWSDTDYIDMLNSSKAAAYGDKKRSILNISKGDKVYLYHNNVGIIASGEAISEPKESLENEENYIELNFEWQYNPITEVEKAIKASEINFRQSSGYKFHQTVFSISKEMSDAIEDINDKKNN</sequence>
<dbReference type="GeneID" id="29741103"/>
<accession>K8XUM0</accession>
<evidence type="ECO:0000313" key="2">
    <source>
        <dbReference type="Proteomes" id="UP000035800"/>
    </source>
</evidence>
<evidence type="ECO:0000313" key="1">
    <source>
        <dbReference type="EMBL" id="EKT85308.2"/>
    </source>
</evidence>